<name>X0HJ30_FUSOX</name>
<evidence type="ECO:0000256" key="1">
    <source>
        <dbReference type="SAM" id="SignalP"/>
    </source>
</evidence>
<keyword evidence="1" id="KW-0732">Signal</keyword>
<accession>X0HJ30</accession>
<proteinExistence type="predicted"/>
<reference evidence="2" key="1">
    <citation type="submission" date="2011-11" db="EMBL/GenBank/DDBJ databases">
        <title>The Genome Sequence of Fusarium oxysporum PHW808.</title>
        <authorList>
            <consortium name="The Broad Institute Genome Sequencing Platform"/>
            <person name="Ma L.-J."/>
            <person name="Gale L.R."/>
            <person name="Schwartz D.C."/>
            <person name="Zhou S."/>
            <person name="Corby-Kistler H."/>
            <person name="Young S.K."/>
            <person name="Zeng Q."/>
            <person name="Gargeya S."/>
            <person name="Fitzgerald M."/>
            <person name="Haas B."/>
            <person name="Abouelleil A."/>
            <person name="Alvarado L."/>
            <person name="Arachchi H.M."/>
            <person name="Berlin A."/>
            <person name="Brown A."/>
            <person name="Chapman S.B."/>
            <person name="Chen Z."/>
            <person name="Dunbar C."/>
            <person name="Freedman E."/>
            <person name="Gearin G."/>
            <person name="Goldberg J."/>
            <person name="Griggs A."/>
            <person name="Gujja S."/>
            <person name="Heiman D."/>
            <person name="Howarth C."/>
            <person name="Larson L."/>
            <person name="Lui A."/>
            <person name="MacDonald P.J.P."/>
            <person name="Montmayeur A."/>
            <person name="Murphy C."/>
            <person name="Neiman D."/>
            <person name="Pearson M."/>
            <person name="Priest M."/>
            <person name="Roberts A."/>
            <person name="Saif S."/>
            <person name="Shea T."/>
            <person name="Shenoy N."/>
            <person name="Sisk P."/>
            <person name="Stolte C."/>
            <person name="Sykes S."/>
            <person name="Wortman J."/>
            <person name="Nusbaum C."/>
            <person name="Birren B."/>
        </authorList>
    </citation>
    <scope>NUCLEOTIDE SEQUENCE [LARGE SCALE GENOMIC DNA]</scope>
    <source>
        <strain evidence="2">54008</strain>
    </source>
</reference>
<protein>
    <submittedName>
        <fullName evidence="2">Uncharacterized protein</fullName>
    </submittedName>
</protein>
<dbReference type="OrthoDB" id="4965902at2759"/>
<feature type="chain" id="PRO_5004942355" evidence="1">
    <location>
        <begin position="18"/>
        <end position="54"/>
    </location>
</feature>
<feature type="signal peptide" evidence="1">
    <location>
        <begin position="1"/>
        <end position="17"/>
    </location>
</feature>
<gene>
    <name evidence="2" type="ORF">FOPG_08868</name>
</gene>
<reference evidence="2" key="2">
    <citation type="submission" date="2012-05" db="EMBL/GenBank/DDBJ databases">
        <title>The Genome Annotation of Fusarium oxysporum PHW808.</title>
        <authorList>
            <consortium name="The Broad Institute Genomics Platform"/>
            <person name="Ma L.-J."/>
            <person name="Corby-Kistler H."/>
            <person name="Broz K."/>
            <person name="Gale L.R."/>
            <person name="Jonkers W."/>
            <person name="O'Donnell K."/>
            <person name="Ploetz R."/>
            <person name="Steinberg C."/>
            <person name="Schwartz D.C."/>
            <person name="VanEtten H."/>
            <person name="Zhou S."/>
            <person name="Young S.K."/>
            <person name="Zeng Q."/>
            <person name="Gargeya S."/>
            <person name="Fitzgerald M."/>
            <person name="Abouelleil A."/>
            <person name="Alvarado L."/>
            <person name="Chapman S.B."/>
            <person name="Gainer-Dewar J."/>
            <person name="Goldberg J."/>
            <person name="Griggs A."/>
            <person name="Gujja S."/>
            <person name="Hansen M."/>
            <person name="Howarth C."/>
            <person name="Imamovic A."/>
            <person name="Ireland A."/>
            <person name="Larimer J."/>
            <person name="McCowan C."/>
            <person name="Murphy C."/>
            <person name="Pearson M."/>
            <person name="Poon T.W."/>
            <person name="Priest M."/>
            <person name="Roberts A."/>
            <person name="Saif S."/>
            <person name="Shea T."/>
            <person name="Sykes S."/>
            <person name="Wortman J."/>
            <person name="Nusbaum C."/>
            <person name="Birren B."/>
        </authorList>
    </citation>
    <scope>NUCLEOTIDE SEQUENCE</scope>
    <source>
        <strain evidence="2">54008</strain>
    </source>
</reference>
<dbReference type="EMBL" id="JH658852">
    <property type="protein sequence ID" value="EXL76418.1"/>
    <property type="molecule type" value="Genomic_DNA"/>
</dbReference>
<evidence type="ECO:0000313" key="2">
    <source>
        <dbReference type="EMBL" id="EXL76418.1"/>
    </source>
</evidence>
<dbReference type="Proteomes" id="UP000030676">
    <property type="component" value="Unassembled WGS sequence"/>
</dbReference>
<dbReference type="HOGENOM" id="CLU_3050408_0_0_1"/>
<organism evidence="2">
    <name type="scientific">Fusarium oxysporum f. sp. conglutinans race 2 54008</name>
    <dbReference type="NCBI Taxonomy" id="1089457"/>
    <lineage>
        <taxon>Eukaryota</taxon>
        <taxon>Fungi</taxon>
        <taxon>Dikarya</taxon>
        <taxon>Ascomycota</taxon>
        <taxon>Pezizomycotina</taxon>
        <taxon>Sordariomycetes</taxon>
        <taxon>Hypocreomycetidae</taxon>
        <taxon>Hypocreales</taxon>
        <taxon>Nectriaceae</taxon>
        <taxon>Fusarium</taxon>
        <taxon>Fusarium oxysporum species complex</taxon>
    </lineage>
</organism>
<sequence>MKFITSLILLAAAFVSAKPAGTADHKNARRLIEIVFMFGRLSKYSTLLVSEGKC</sequence>
<dbReference type="AlphaFoldDB" id="X0HJ30"/>